<name>A0A7V3YGP9_9BACT</name>
<protein>
    <submittedName>
        <fullName evidence="1">TIGR00725 family protein</fullName>
    </submittedName>
</protein>
<dbReference type="SUPFAM" id="SSF102405">
    <property type="entry name" value="MCP/YpsA-like"/>
    <property type="match status" value="1"/>
</dbReference>
<dbReference type="PANTHER" id="PTHR43393">
    <property type="entry name" value="CYTOKININ RIBOSIDE 5'-MONOPHOSPHATE PHOSPHORIBOHYDROLASE"/>
    <property type="match status" value="1"/>
</dbReference>
<dbReference type="GO" id="GO:0005829">
    <property type="term" value="C:cytosol"/>
    <property type="evidence" value="ECO:0007669"/>
    <property type="project" value="TreeGrafter"/>
</dbReference>
<gene>
    <name evidence="1" type="ORF">ENV30_05720</name>
</gene>
<dbReference type="AlphaFoldDB" id="A0A7V3YGP9"/>
<dbReference type="Pfam" id="PF18306">
    <property type="entry name" value="LDcluster4"/>
    <property type="match status" value="1"/>
</dbReference>
<dbReference type="InterPro" id="IPR052341">
    <property type="entry name" value="LOG_family_nucleotidases"/>
</dbReference>
<sequence length="170" mass="17784">MTSRNTLATKPKWYIGVLGQHAPEEPLLTLAYRVGKGIAERGGVLLCGGLGGVMEAACRGAREAGGITIGILPGSSPDDANPFVDFAIATGLGEARNFVIVSASSALIACGGQAGTLSEIALALRLGKILAGVHTWKIEDHRGKKDFFPSFESAEEAVEYVFSRLQGAKR</sequence>
<dbReference type="InterPro" id="IPR041164">
    <property type="entry name" value="LDcluster4"/>
</dbReference>
<dbReference type="NCBIfam" id="TIGR00725">
    <property type="entry name" value="TIGR00725 family protein"/>
    <property type="match status" value="1"/>
</dbReference>
<organism evidence="1">
    <name type="scientific">Candidatus Caldatribacterium californiense</name>
    <dbReference type="NCBI Taxonomy" id="1454726"/>
    <lineage>
        <taxon>Bacteria</taxon>
        <taxon>Pseudomonadati</taxon>
        <taxon>Atribacterota</taxon>
        <taxon>Atribacteria</taxon>
        <taxon>Atribacterales</taxon>
        <taxon>Candidatus Caldatribacteriaceae</taxon>
        <taxon>Candidatus Caldatribacterium</taxon>
    </lineage>
</organism>
<dbReference type="EMBL" id="DTFV01000080">
    <property type="protein sequence ID" value="HGI30789.1"/>
    <property type="molecule type" value="Genomic_DNA"/>
</dbReference>
<dbReference type="Gene3D" id="3.40.50.450">
    <property type="match status" value="1"/>
</dbReference>
<dbReference type="InterPro" id="IPR005268">
    <property type="entry name" value="CHP00725"/>
</dbReference>
<accession>A0A7V3YGP9</accession>
<evidence type="ECO:0000313" key="1">
    <source>
        <dbReference type="EMBL" id="HGI30789.1"/>
    </source>
</evidence>
<dbReference type="PANTHER" id="PTHR43393:SF3">
    <property type="entry name" value="LYSINE DECARBOXYLASE-LIKE PROTEIN"/>
    <property type="match status" value="1"/>
</dbReference>
<comment type="caution">
    <text evidence="1">The sequence shown here is derived from an EMBL/GenBank/DDBJ whole genome shotgun (WGS) entry which is preliminary data.</text>
</comment>
<proteinExistence type="predicted"/>
<reference evidence="1" key="1">
    <citation type="journal article" date="2020" name="mSystems">
        <title>Genome- and Community-Level Interaction Insights into Carbon Utilization and Element Cycling Functions of Hydrothermarchaeota in Hydrothermal Sediment.</title>
        <authorList>
            <person name="Zhou Z."/>
            <person name="Liu Y."/>
            <person name="Xu W."/>
            <person name="Pan J."/>
            <person name="Luo Z.H."/>
            <person name="Li M."/>
        </authorList>
    </citation>
    <scope>NUCLEOTIDE SEQUENCE [LARGE SCALE GENOMIC DNA]</scope>
    <source>
        <strain evidence="1">SpSt-747</strain>
    </source>
</reference>